<dbReference type="PANTHER" id="PTHR33395:SF22">
    <property type="entry name" value="REVERSE TRANSCRIPTASE DOMAIN-CONTAINING PROTEIN"/>
    <property type="match status" value="1"/>
</dbReference>
<dbReference type="EMBL" id="GEBQ01027532">
    <property type="protein sequence ID" value="JAT12445.1"/>
    <property type="molecule type" value="Transcribed_RNA"/>
</dbReference>
<organism evidence="1">
    <name type="scientific">Graphocephala atropunctata</name>
    <dbReference type="NCBI Taxonomy" id="36148"/>
    <lineage>
        <taxon>Eukaryota</taxon>
        <taxon>Metazoa</taxon>
        <taxon>Ecdysozoa</taxon>
        <taxon>Arthropoda</taxon>
        <taxon>Hexapoda</taxon>
        <taxon>Insecta</taxon>
        <taxon>Pterygota</taxon>
        <taxon>Neoptera</taxon>
        <taxon>Paraneoptera</taxon>
        <taxon>Hemiptera</taxon>
        <taxon>Auchenorrhyncha</taxon>
        <taxon>Membracoidea</taxon>
        <taxon>Cicadellidae</taxon>
        <taxon>Cicadellinae</taxon>
        <taxon>Cicadellini</taxon>
        <taxon>Graphocephala</taxon>
    </lineage>
</organism>
<dbReference type="Gene3D" id="3.60.10.10">
    <property type="entry name" value="Endonuclease/exonuclease/phosphatase"/>
    <property type="match status" value="1"/>
</dbReference>
<dbReference type="PANTHER" id="PTHR33395">
    <property type="entry name" value="TRANSCRIPTASE, PUTATIVE-RELATED-RELATED"/>
    <property type="match status" value="1"/>
</dbReference>
<evidence type="ECO:0000313" key="1">
    <source>
        <dbReference type="EMBL" id="JAT12445.1"/>
    </source>
</evidence>
<dbReference type="InterPro" id="IPR036691">
    <property type="entry name" value="Endo/exonu/phosph_ase_sf"/>
</dbReference>
<dbReference type="SUPFAM" id="SSF56219">
    <property type="entry name" value="DNase I-like"/>
    <property type="match status" value="1"/>
</dbReference>
<dbReference type="GO" id="GO:0007508">
    <property type="term" value="P:larval heart development"/>
    <property type="evidence" value="ECO:0007669"/>
    <property type="project" value="TreeGrafter"/>
</dbReference>
<reference evidence="1" key="1">
    <citation type="submission" date="2015-11" db="EMBL/GenBank/DDBJ databases">
        <title>De novo transcriptome assembly of four potential Pierce s Disease insect vectors from Arizona vineyards.</title>
        <authorList>
            <person name="Tassone E.E."/>
        </authorList>
    </citation>
    <scope>NUCLEOTIDE SEQUENCE</scope>
</reference>
<sequence>MCPYDIVILSETNLLPAISTSELGLHDFKVFRRDRCVHTSQKQTGGGVLIAVRKQLQAREIIISECCTEAIFLSIKPRANVVMFLCGVYIPPQQSLTSYIHFIDTVVDIYSRNLDFNESLLCGDFNLPAHEWTESVVCSNSPSATALSDMASLLNLRQANTVRNSRGVLLDLVFCSSLTSTVSAATDVLISEEAHHPALSVSVELRSYPISSKRDPVLVRDFNRCNLEGVRTELLSGALEVGCLESDFDTAFTEFSNKLEEIVAKHTPWKRVECSPFPEWFSHELKELVIWKKMLHKKYKQTLNDSDYYNFSIIRDQCKILAKSCHEQYVFHVESTLPSNVKVFWSFVNQLNRRSPDPDILQLDDRTVCSSKEMCELSADFFKSVHSSASTVVPDYSFDTNFSISSCHLVLQDVKKKITALDASKGCGPDGIPPGVLKYCVHELDTTLQVLFNASLANGIFPTALKNSYIVPIYKSSDMSRTIVP</sequence>
<accession>A0A1B6KLV4</accession>
<gene>
    <name evidence="1" type="ORF">g.46600</name>
</gene>
<dbReference type="GO" id="GO:0061343">
    <property type="term" value="P:cell adhesion involved in heart morphogenesis"/>
    <property type="evidence" value="ECO:0007669"/>
    <property type="project" value="TreeGrafter"/>
</dbReference>
<proteinExistence type="predicted"/>
<dbReference type="AlphaFoldDB" id="A0A1B6KLV4"/>
<dbReference type="GO" id="GO:0031012">
    <property type="term" value="C:extracellular matrix"/>
    <property type="evidence" value="ECO:0007669"/>
    <property type="project" value="TreeGrafter"/>
</dbReference>
<name>A0A1B6KLV4_9HEMI</name>
<protein>
    <submittedName>
        <fullName evidence="1">Uncharacterized protein</fullName>
    </submittedName>
</protein>